<dbReference type="PANTHER" id="PTHR43630">
    <property type="entry name" value="POLY-BETA-1,6-N-ACETYL-D-GLUCOSAMINE SYNTHASE"/>
    <property type="match status" value="1"/>
</dbReference>
<comment type="similarity">
    <text evidence="1">Belongs to the glycosyltransferase 2 family.</text>
</comment>
<evidence type="ECO:0000313" key="6">
    <source>
        <dbReference type="EMBL" id="KWT82978.1"/>
    </source>
</evidence>
<accession>A0ABR5SEY2</accession>
<dbReference type="Proteomes" id="UP000060487">
    <property type="component" value="Unassembled WGS sequence"/>
</dbReference>
<name>A0ABR5SEY2_9BACT</name>
<keyword evidence="4" id="KW-0812">Transmembrane</keyword>
<evidence type="ECO:0000256" key="1">
    <source>
        <dbReference type="ARBA" id="ARBA00006739"/>
    </source>
</evidence>
<dbReference type="Gene3D" id="3.90.550.10">
    <property type="entry name" value="Spore Coat Polysaccharide Biosynthesis Protein SpsA, Chain A"/>
    <property type="match status" value="1"/>
</dbReference>
<keyword evidence="7" id="KW-1185">Reference proteome</keyword>
<dbReference type="GO" id="GO:0016757">
    <property type="term" value="F:glycosyltransferase activity"/>
    <property type="evidence" value="ECO:0007669"/>
    <property type="project" value="UniProtKB-KW"/>
</dbReference>
<feature type="transmembrane region" description="Helical" evidence="4">
    <location>
        <begin position="293"/>
        <end position="312"/>
    </location>
</feature>
<dbReference type="InterPro" id="IPR001173">
    <property type="entry name" value="Glyco_trans_2-like"/>
</dbReference>
<protein>
    <submittedName>
        <fullName evidence="6">Glycosyl transferase</fullName>
        <ecNumber evidence="6">2.4.1.-</ecNumber>
    </submittedName>
</protein>
<feature type="transmembrane region" description="Helical" evidence="4">
    <location>
        <begin position="352"/>
        <end position="374"/>
    </location>
</feature>
<dbReference type="InterPro" id="IPR029044">
    <property type="entry name" value="Nucleotide-diphossugar_trans"/>
</dbReference>
<dbReference type="PANTHER" id="PTHR43630:SF1">
    <property type="entry name" value="POLY-BETA-1,6-N-ACETYL-D-GLUCOSAMINE SYNTHASE"/>
    <property type="match status" value="1"/>
</dbReference>
<sequence length="388" mass="43801">MEEVIKWTFVLSIFAIISFFFLNPLFVYLVYLIQPLKRRILKPYTASVSLIIVVHNGEKIIAAKLDNSLSLDYGACDYEIIVVSDGSYDKTDEIVKGYEDRGIRFIRLEEHAGKYAGINAGVEAAKGEILVFTDADAMLSKDAIPVIMRNFSTPDIGGVSGRRVIGDTGNLKDAQRYYVNFDTAIKQIESLSGSISSNDGKLFAIRKSLFKTVPPSVTDDLFLNLAVVSQGFRFVYEHGAEASISTPSRNPEHEIIRRKRIVTTSLRGIAMYKELLNPFNFGLYSINLFVNKIVRRLLPVFLITLFMSSLLLARVHVYYAIFFGLQAVFYLSNIVYLVVLSKIRKIKLITRLFSVAFYFTLGNYGTLLGVIDYLRGKEVVKWVPIKND</sequence>
<organism evidence="6 7">
    <name type="scientific">Candidatus Magnetominusculus xianensis</name>
    <dbReference type="NCBI Taxonomy" id="1748249"/>
    <lineage>
        <taxon>Bacteria</taxon>
        <taxon>Pseudomonadati</taxon>
        <taxon>Nitrospirota</taxon>
        <taxon>Nitrospiria</taxon>
        <taxon>Nitrospirales</taxon>
        <taxon>Nitrospiraceae</taxon>
        <taxon>Candidatus Magnetominusculus</taxon>
    </lineage>
</organism>
<evidence type="ECO:0000313" key="7">
    <source>
        <dbReference type="Proteomes" id="UP000060487"/>
    </source>
</evidence>
<evidence type="ECO:0000256" key="4">
    <source>
        <dbReference type="SAM" id="Phobius"/>
    </source>
</evidence>
<feature type="transmembrane region" description="Helical" evidence="4">
    <location>
        <begin position="318"/>
        <end position="340"/>
    </location>
</feature>
<evidence type="ECO:0000256" key="3">
    <source>
        <dbReference type="ARBA" id="ARBA00022679"/>
    </source>
</evidence>
<gene>
    <name evidence="6" type="ORF">ASN18_2339</name>
</gene>
<dbReference type="Pfam" id="PF00535">
    <property type="entry name" value="Glycos_transf_2"/>
    <property type="match status" value="1"/>
</dbReference>
<keyword evidence="4" id="KW-1133">Transmembrane helix</keyword>
<evidence type="ECO:0000256" key="2">
    <source>
        <dbReference type="ARBA" id="ARBA00022676"/>
    </source>
</evidence>
<feature type="domain" description="Glycosyltransferase 2-like" evidence="5">
    <location>
        <begin position="49"/>
        <end position="212"/>
    </location>
</feature>
<keyword evidence="4" id="KW-0472">Membrane</keyword>
<evidence type="ECO:0000259" key="5">
    <source>
        <dbReference type="Pfam" id="PF00535"/>
    </source>
</evidence>
<feature type="transmembrane region" description="Helical" evidence="4">
    <location>
        <begin position="6"/>
        <end position="33"/>
    </location>
</feature>
<keyword evidence="2 6" id="KW-0328">Glycosyltransferase</keyword>
<dbReference type="EC" id="2.4.1.-" evidence="6"/>
<proteinExistence type="inferred from homology"/>
<keyword evidence="3 6" id="KW-0808">Transferase</keyword>
<dbReference type="EMBL" id="LNQR01000081">
    <property type="protein sequence ID" value="KWT82978.1"/>
    <property type="molecule type" value="Genomic_DNA"/>
</dbReference>
<dbReference type="RefSeq" id="WP_085052937.1">
    <property type="nucleotide sequence ID" value="NZ_LNQR01000081.1"/>
</dbReference>
<comment type="caution">
    <text evidence="6">The sequence shown here is derived from an EMBL/GenBank/DDBJ whole genome shotgun (WGS) entry which is preliminary data.</text>
</comment>
<dbReference type="SUPFAM" id="SSF53448">
    <property type="entry name" value="Nucleotide-diphospho-sugar transferases"/>
    <property type="match status" value="1"/>
</dbReference>
<reference evidence="6 7" key="1">
    <citation type="submission" date="2015-11" db="EMBL/GenBank/DDBJ databases">
        <authorList>
            <person name="Lin W."/>
        </authorList>
    </citation>
    <scope>NUCLEOTIDE SEQUENCE [LARGE SCALE GENOMIC DNA]</scope>
    <source>
        <strain evidence="6 7">HCH-1</strain>
    </source>
</reference>